<sequence length="194" mass="22468">MAQYINKCLISHNIGGRKTFYKWLNTIFNKVDEQRIKEVGANLAAAEWLLRCGASVKWKNKENWVSDYNIMETEYVPQNVIEEIDASESCIMHVGFPYLRGLKYLKRIKFYNCIYIEDTCLNMLPIVKTSLLHLEVISCGNVSDKGIISLSQLKKLKSLYLFDLPEVKDKKDCICILQQNLPDCKIEFPAYPET</sequence>
<name>A0A8X6KPN2_NEPPI</name>
<proteinExistence type="predicted"/>
<organism evidence="1 2">
    <name type="scientific">Nephila pilipes</name>
    <name type="common">Giant wood spider</name>
    <name type="synonym">Nephila maculata</name>
    <dbReference type="NCBI Taxonomy" id="299642"/>
    <lineage>
        <taxon>Eukaryota</taxon>
        <taxon>Metazoa</taxon>
        <taxon>Ecdysozoa</taxon>
        <taxon>Arthropoda</taxon>
        <taxon>Chelicerata</taxon>
        <taxon>Arachnida</taxon>
        <taxon>Araneae</taxon>
        <taxon>Araneomorphae</taxon>
        <taxon>Entelegynae</taxon>
        <taxon>Araneoidea</taxon>
        <taxon>Nephilidae</taxon>
        <taxon>Nephila</taxon>
    </lineage>
</organism>
<accession>A0A8X6KPN2</accession>
<dbReference type="AlphaFoldDB" id="A0A8X6KPN2"/>
<dbReference type="Proteomes" id="UP000887013">
    <property type="component" value="Unassembled WGS sequence"/>
</dbReference>
<keyword evidence="2" id="KW-1185">Reference proteome</keyword>
<dbReference type="InterPro" id="IPR032675">
    <property type="entry name" value="LRR_dom_sf"/>
</dbReference>
<evidence type="ECO:0000313" key="1">
    <source>
        <dbReference type="EMBL" id="GFS64648.1"/>
    </source>
</evidence>
<reference evidence="1" key="1">
    <citation type="submission" date="2020-08" db="EMBL/GenBank/DDBJ databases">
        <title>Multicomponent nature underlies the extraordinary mechanical properties of spider dragline silk.</title>
        <authorList>
            <person name="Kono N."/>
            <person name="Nakamura H."/>
            <person name="Mori M."/>
            <person name="Yoshida Y."/>
            <person name="Ohtoshi R."/>
            <person name="Malay A.D."/>
            <person name="Moran D.A.P."/>
            <person name="Tomita M."/>
            <person name="Numata K."/>
            <person name="Arakawa K."/>
        </authorList>
    </citation>
    <scope>NUCLEOTIDE SEQUENCE</scope>
</reference>
<comment type="caution">
    <text evidence="1">The sequence shown here is derived from an EMBL/GenBank/DDBJ whole genome shotgun (WGS) entry which is preliminary data.</text>
</comment>
<protein>
    <submittedName>
        <fullName evidence="1">ATP synthase subunit s, mitochondrial</fullName>
    </submittedName>
</protein>
<dbReference type="OrthoDB" id="5859291at2759"/>
<gene>
    <name evidence="1" type="primary">DMAC2L</name>
    <name evidence="1" type="ORF">NPIL_431221</name>
</gene>
<dbReference type="SUPFAM" id="SSF52047">
    <property type="entry name" value="RNI-like"/>
    <property type="match status" value="1"/>
</dbReference>
<dbReference type="Gene3D" id="3.80.10.10">
    <property type="entry name" value="Ribonuclease Inhibitor"/>
    <property type="match status" value="1"/>
</dbReference>
<evidence type="ECO:0000313" key="2">
    <source>
        <dbReference type="Proteomes" id="UP000887013"/>
    </source>
</evidence>
<dbReference type="EMBL" id="BMAW01094291">
    <property type="protein sequence ID" value="GFS64648.1"/>
    <property type="molecule type" value="Genomic_DNA"/>
</dbReference>